<dbReference type="InterPro" id="IPR032675">
    <property type="entry name" value="LRR_dom_sf"/>
</dbReference>
<organism evidence="1 2">
    <name type="scientific">Orchesella cincta</name>
    <name type="common">Springtail</name>
    <name type="synonym">Podura cincta</name>
    <dbReference type="NCBI Taxonomy" id="48709"/>
    <lineage>
        <taxon>Eukaryota</taxon>
        <taxon>Metazoa</taxon>
        <taxon>Ecdysozoa</taxon>
        <taxon>Arthropoda</taxon>
        <taxon>Hexapoda</taxon>
        <taxon>Collembola</taxon>
        <taxon>Entomobryomorpha</taxon>
        <taxon>Entomobryoidea</taxon>
        <taxon>Orchesellidae</taxon>
        <taxon>Orchesellinae</taxon>
        <taxon>Orchesella</taxon>
    </lineage>
</organism>
<dbReference type="OMA" id="EIRATYW"/>
<protein>
    <recommendedName>
        <fullName evidence="3">F-box domain-containing protein</fullName>
    </recommendedName>
</protein>
<evidence type="ECO:0008006" key="3">
    <source>
        <dbReference type="Google" id="ProtNLM"/>
    </source>
</evidence>
<dbReference type="Gene3D" id="3.80.10.10">
    <property type="entry name" value="Ribonuclease Inhibitor"/>
    <property type="match status" value="1"/>
</dbReference>
<name>A0A1D2MT72_ORCCI</name>
<dbReference type="AlphaFoldDB" id="A0A1D2MT72"/>
<dbReference type="EMBL" id="LJIJ01000559">
    <property type="protein sequence ID" value="ODM96243.1"/>
    <property type="molecule type" value="Genomic_DNA"/>
</dbReference>
<accession>A0A1D2MT72</accession>
<keyword evidence="2" id="KW-1185">Reference proteome</keyword>
<sequence length="612" mass="71917">MSEVSEPLEIMENPMLVSSVLETVFGLLAVDDIKTCRFVCSAWKTEGFRALRKRTWINLTDKTKLQSFLTFSQRSIYTKFPFKVCDWSIDPVSTYLLGVEPSQIEAEVTLNLSHDQEDCGVSERLLEDLLVKQNRAITKLLIKLEWNEDHLDDKQRWTIPENLLCLRYPQLRKLIIFNSLGDADAAWLHPLWISIMSQSPQLKILRLKNMNEEEFWKRVSTSTRFGHLKELQYVDDNSASVLKMYEQLLQNPLPCTCLQRFHISFDDDNRSLNLLSRVLEQVAGTLEILEFYSQEQSALSPIRFPVMPQLRVLDAGSSQFSFPSITPVIFPKLAEIRATYWDWVFTFEDLPDTHYYWRTNDPHSCVTDIKLRFPNWFNLNIDYTRLEIFHEFVDVLFAKFPNACNLTIYNAPVCDDVRRALERLFHVFEFRIRSFKIASYCSSDVQEPTPFEVTVDVDETPNQERLLEVLDLGTGGWPGVWKSHPTMLTNIRDEWLPTLVQFRNLRVLKILWAKSLFTLLQLTNKDVLSNLEHLEFVGDRCIDRFERANVRRLRPLLRIIQRQNCYCTEEDWWYMYDPDSYQIFTKLFSIPTFHKFPLSGLLGERLSCLFGK</sequence>
<dbReference type="SUPFAM" id="SSF52047">
    <property type="entry name" value="RNI-like"/>
    <property type="match status" value="1"/>
</dbReference>
<dbReference type="OrthoDB" id="10609229at2759"/>
<comment type="caution">
    <text evidence="1">The sequence shown here is derived from an EMBL/GenBank/DDBJ whole genome shotgun (WGS) entry which is preliminary data.</text>
</comment>
<reference evidence="1 2" key="1">
    <citation type="journal article" date="2016" name="Genome Biol. Evol.">
        <title>Gene Family Evolution Reflects Adaptation to Soil Environmental Stressors in the Genome of the Collembolan Orchesella cincta.</title>
        <authorList>
            <person name="Faddeeva-Vakhrusheva A."/>
            <person name="Derks M.F."/>
            <person name="Anvar S.Y."/>
            <person name="Agamennone V."/>
            <person name="Suring W."/>
            <person name="Smit S."/>
            <person name="van Straalen N.M."/>
            <person name="Roelofs D."/>
        </authorList>
    </citation>
    <scope>NUCLEOTIDE SEQUENCE [LARGE SCALE GENOMIC DNA]</scope>
    <source>
        <tissue evidence="1">Mixed pool</tissue>
    </source>
</reference>
<evidence type="ECO:0000313" key="2">
    <source>
        <dbReference type="Proteomes" id="UP000094527"/>
    </source>
</evidence>
<evidence type="ECO:0000313" key="1">
    <source>
        <dbReference type="EMBL" id="ODM96243.1"/>
    </source>
</evidence>
<proteinExistence type="predicted"/>
<dbReference type="Proteomes" id="UP000094527">
    <property type="component" value="Unassembled WGS sequence"/>
</dbReference>
<gene>
    <name evidence="1" type="ORF">Ocin01_10429</name>
</gene>